<reference evidence="3" key="1">
    <citation type="journal article" date="2016" name="Genome Announc.">
        <title>Complete genome sequence of Alkaliphilus metalliredigens strain QYMF, an alkaliphilic and metal-reducing bacterium isolated from borax-contaminated leachate ponds.</title>
        <authorList>
            <person name="Hwang C."/>
            <person name="Copeland A."/>
            <person name="Lucas S."/>
            <person name="Lapidus A."/>
            <person name="Barry K."/>
            <person name="Detter J.C."/>
            <person name="Glavina Del Rio T."/>
            <person name="Hammon N."/>
            <person name="Israni S."/>
            <person name="Dalin E."/>
            <person name="Tice H."/>
            <person name="Pitluck S."/>
            <person name="Chertkov O."/>
            <person name="Brettin T."/>
            <person name="Bruce D."/>
            <person name="Han C."/>
            <person name="Schmutz J."/>
            <person name="Larimer F."/>
            <person name="Land M.L."/>
            <person name="Hauser L."/>
            <person name="Kyrpides N."/>
            <person name="Mikhailova N."/>
            <person name="Ye Q."/>
            <person name="Zhou J."/>
            <person name="Richardson P."/>
            <person name="Fields M.W."/>
        </authorList>
    </citation>
    <scope>NUCLEOTIDE SEQUENCE [LARGE SCALE GENOMIC DNA]</scope>
    <source>
        <strain evidence="3">QYMF</strain>
    </source>
</reference>
<sequence length="151" mass="16782">MKTPESAKYLNVLLNFLGLLVILSLIGFISHVVTMESVVGVGNLILTFYGGIYLLALLIVVVILKRVVGTIIFARNPLVEENVIRFRRAAYIFFALGTFEFIVIGIARMVTEGNPFSFGFVFSLFIGCIILVLADVFKFAIKIKEENDLTV</sequence>
<feature type="transmembrane region" description="Helical" evidence="1">
    <location>
        <begin position="89"/>
        <end position="110"/>
    </location>
</feature>
<accession>A6TPZ5</accession>
<dbReference type="Proteomes" id="UP000001572">
    <property type="component" value="Chromosome"/>
</dbReference>
<organism evidence="2 3">
    <name type="scientific">Alkaliphilus metalliredigens (strain QYMF)</name>
    <dbReference type="NCBI Taxonomy" id="293826"/>
    <lineage>
        <taxon>Bacteria</taxon>
        <taxon>Bacillati</taxon>
        <taxon>Bacillota</taxon>
        <taxon>Clostridia</taxon>
        <taxon>Peptostreptococcales</taxon>
        <taxon>Natronincolaceae</taxon>
        <taxon>Alkaliphilus</taxon>
    </lineage>
</organism>
<evidence type="ECO:0000256" key="1">
    <source>
        <dbReference type="SAM" id="Phobius"/>
    </source>
</evidence>
<dbReference type="STRING" id="293826.Amet_2103"/>
<dbReference type="EMBL" id="CP000724">
    <property type="protein sequence ID" value="ABR48263.1"/>
    <property type="molecule type" value="Genomic_DNA"/>
</dbReference>
<evidence type="ECO:0000313" key="2">
    <source>
        <dbReference type="EMBL" id="ABR48263.1"/>
    </source>
</evidence>
<dbReference type="InterPro" id="IPR021354">
    <property type="entry name" value="DUF2975"/>
</dbReference>
<dbReference type="RefSeq" id="WP_012063243.1">
    <property type="nucleotide sequence ID" value="NC_009633.1"/>
</dbReference>
<feature type="transmembrane region" description="Helical" evidence="1">
    <location>
        <begin position="12"/>
        <end position="33"/>
    </location>
</feature>
<dbReference type="Pfam" id="PF11188">
    <property type="entry name" value="DUF2975"/>
    <property type="match status" value="1"/>
</dbReference>
<dbReference type="HOGENOM" id="CLU_1683567_0_0_9"/>
<name>A6TPZ5_ALKMQ</name>
<keyword evidence="1" id="KW-0472">Membrane</keyword>
<keyword evidence="1" id="KW-0812">Transmembrane</keyword>
<evidence type="ECO:0000313" key="3">
    <source>
        <dbReference type="Proteomes" id="UP000001572"/>
    </source>
</evidence>
<keyword evidence="3" id="KW-1185">Reference proteome</keyword>
<proteinExistence type="predicted"/>
<protein>
    <recommendedName>
        <fullName evidence="4">DUF2975 domain-containing protein</fullName>
    </recommendedName>
</protein>
<dbReference type="KEGG" id="amt:Amet_2103"/>
<gene>
    <name evidence="2" type="ordered locus">Amet_2103</name>
</gene>
<feature type="transmembrane region" description="Helical" evidence="1">
    <location>
        <begin position="45"/>
        <end position="68"/>
    </location>
</feature>
<dbReference type="OrthoDB" id="9791568at2"/>
<evidence type="ECO:0008006" key="4">
    <source>
        <dbReference type="Google" id="ProtNLM"/>
    </source>
</evidence>
<dbReference type="AlphaFoldDB" id="A6TPZ5"/>
<keyword evidence="1" id="KW-1133">Transmembrane helix</keyword>
<feature type="transmembrane region" description="Helical" evidence="1">
    <location>
        <begin position="116"/>
        <end position="137"/>
    </location>
</feature>